<feature type="transmembrane region" description="Helical" evidence="1">
    <location>
        <begin position="425"/>
        <end position="442"/>
    </location>
</feature>
<feature type="transmembrane region" description="Helical" evidence="1">
    <location>
        <begin position="181"/>
        <end position="198"/>
    </location>
</feature>
<evidence type="ECO:0000313" key="2">
    <source>
        <dbReference type="EMBL" id="CAG7613194.1"/>
    </source>
</evidence>
<reference evidence="2" key="1">
    <citation type="submission" date="2021-06" db="EMBL/GenBank/DDBJ databases">
        <authorList>
            <person name="Criscuolo A."/>
        </authorList>
    </citation>
    <scope>NUCLEOTIDE SEQUENCE</scope>
    <source>
        <strain evidence="2">CIP111600</strain>
    </source>
</reference>
<feature type="transmembrane region" description="Helical" evidence="1">
    <location>
        <begin position="16"/>
        <end position="34"/>
    </location>
</feature>
<accession>A0A916JXQ4</accession>
<feature type="transmembrane region" description="Helical" evidence="1">
    <location>
        <begin position="236"/>
        <end position="254"/>
    </location>
</feature>
<keyword evidence="1" id="KW-0812">Transmembrane</keyword>
<name>A0A916JXQ4_9BACL</name>
<evidence type="ECO:0000313" key="3">
    <source>
        <dbReference type="Proteomes" id="UP000693672"/>
    </source>
</evidence>
<feature type="transmembrane region" description="Helical" evidence="1">
    <location>
        <begin position="150"/>
        <end position="169"/>
    </location>
</feature>
<feature type="transmembrane region" description="Helical" evidence="1">
    <location>
        <begin position="398"/>
        <end position="418"/>
    </location>
</feature>
<feature type="transmembrane region" description="Helical" evidence="1">
    <location>
        <begin position="93"/>
        <end position="114"/>
    </location>
</feature>
<protein>
    <recommendedName>
        <fullName evidence="4">O-antigen ligase domain-containing protein</fullName>
    </recommendedName>
</protein>
<feature type="transmembrane region" description="Helical" evidence="1">
    <location>
        <begin position="307"/>
        <end position="324"/>
    </location>
</feature>
<evidence type="ECO:0008006" key="4">
    <source>
        <dbReference type="Google" id="ProtNLM"/>
    </source>
</evidence>
<organism evidence="2 3">
    <name type="scientific">Paenibacillus solanacearum</name>
    <dbReference type="NCBI Taxonomy" id="2048548"/>
    <lineage>
        <taxon>Bacteria</taxon>
        <taxon>Bacillati</taxon>
        <taxon>Bacillota</taxon>
        <taxon>Bacilli</taxon>
        <taxon>Bacillales</taxon>
        <taxon>Paenibacillaceae</taxon>
        <taxon>Paenibacillus</taxon>
    </lineage>
</organism>
<feature type="transmembrane region" description="Helical" evidence="1">
    <location>
        <begin position="62"/>
        <end position="81"/>
    </location>
</feature>
<dbReference type="AlphaFoldDB" id="A0A916JXQ4"/>
<comment type="caution">
    <text evidence="2">The sequence shown here is derived from an EMBL/GenBank/DDBJ whole genome shotgun (WGS) entry which is preliminary data.</text>
</comment>
<evidence type="ECO:0000256" key="1">
    <source>
        <dbReference type="SAM" id="Phobius"/>
    </source>
</evidence>
<feature type="transmembrane region" description="Helical" evidence="1">
    <location>
        <begin position="283"/>
        <end position="300"/>
    </location>
</feature>
<feature type="transmembrane region" description="Helical" evidence="1">
    <location>
        <begin position="126"/>
        <end position="144"/>
    </location>
</feature>
<dbReference type="Proteomes" id="UP000693672">
    <property type="component" value="Unassembled WGS sequence"/>
</dbReference>
<keyword evidence="1" id="KW-1133">Transmembrane helix</keyword>
<sequence length="487" mass="53933">MYAILHKFQGNRAMKTILWIVFFSMCGYLLGRAVVDPTKIRIILFAAISLVFTALSISQPRWVLFGLLIYLPFMGFLRRALIPSSGWSSFDPLVILAPAMIMLLGSYWVYWTYIRRQGIPKDEDTRLFKLVRWMILIDAVQVFNPLQGSLLTGLGGVMFYIVPLFWMVLSRIYLNGRWMKVICGTVCLIGVISALYGLKQIYYGFLNFEESWIDVAGYAALMIGNGSRAFSLYTNAAEYTLYLVISIVIAWVLLLRGTILLRLASVMMLPLLCYAMFMQSQRTPVFLTAFSLAIVTVMSVRRGAARVIITVIVGISLLASFSAITKIQSESALIAHQVNGLANPFDEEHSTALTHLAMFQNGLLHGFQMPIGQGLGITTLAAKMSDTGASSEVDLSNIMISDGIIGGAIYGLIIFEALRMAFREANSSTTGLIILGILLATIGSWSIGGNYSTCAIIWLCIGYLDKITLIRRRELSECVNNGSIVEK</sequence>
<keyword evidence="3" id="KW-1185">Reference proteome</keyword>
<keyword evidence="1" id="KW-0472">Membrane</keyword>
<feature type="transmembrane region" description="Helical" evidence="1">
    <location>
        <begin position="40"/>
        <end position="57"/>
    </location>
</feature>
<feature type="transmembrane region" description="Helical" evidence="1">
    <location>
        <begin position="259"/>
        <end position="277"/>
    </location>
</feature>
<proteinExistence type="predicted"/>
<gene>
    <name evidence="2" type="ORF">PAESOLCIP111_01572</name>
</gene>
<dbReference type="EMBL" id="CAJVAS010000005">
    <property type="protein sequence ID" value="CAG7613194.1"/>
    <property type="molecule type" value="Genomic_DNA"/>
</dbReference>